<dbReference type="InterPro" id="IPR000600">
    <property type="entry name" value="ROK"/>
</dbReference>
<sequence>MFISIDLGGTNTRIASSDNCTDIAKIEVFKSIHNVPEQREKIVKTTEALLQGEVLEGLCIGIPGMINRSSKTIVKASNYPELNNVSVYDLIGIQVGENFFLENDAALGGLGETLRGAGRGNQAVAYITLGTGVGGSLIENGKISDARSLSEPGHMIINFDAEVKDTLSYKGSLEAYVSGKSFMSQYNIKPEDCDDLEIWEKYSGHLVFGVLNVIAMWGPDKIVIGGGLSNKFNYFISGLQDKLKKYGSFEFPEIVKSELGDSSGIVGGFEFLAQHLV</sequence>
<protein>
    <submittedName>
        <fullName evidence="2">ROK family protein</fullName>
    </submittedName>
</protein>
<organism evidence="2 3">
    <name type="scientific">candidate division WWE3 bacterium</name>
    <dbReference type="NCBI Taxonomy" id="2053526"/>
    <lineage>
        <taxon>Bacteria</taxon>
        <taxon>Katanobacteria</taxon>
    </lineage>
</organism>
<dbReference type="PANTHER" id="PTHR18964">
    <property type="entry name" value="ROK (REPRESSOR, ORF, KINASE) FAMILY"/>
    <property type="match status" value="1"/>
</dbReference>
<dbReference type="CDD" id="cd23763">
    <property type="entry name" value="ASKHA_ATPase_ROK"/>
    <property type="match status" value="1"/>
</dbReference>
<dbReference type="Gene3D" id="3.30.420.40">
    <property type="match status" value="2"/>
</dbReference>
<dbReference type="SUPFAM" id="SSF53067">
    <property type="entry name" value="Actin-like ATPase domain"/>
    <property type="match status" value="1"/>
</dbReference>
<dbReference type="AlphaFoldDB" id="A0A3A4ZCZ0"/>
<evidence type="ECO:0000256" key="1">
    <source>
        <dbReference type="ARBA" id="ARBA00006479"/>
    </source>
</evidence>
<comment type="similarity">
    <text evidence="1">Belongs to the ROK (NagC/XylR) family.</text>
</comment>
<gene>
    <name evidence="2" type="ORF">C4561_04575</name>
</gene>
<accession>A0A3A4ZCZ0</accession>
<name>A0A3A4ZCZ0_UNCKA</name>
<comment type="caution">
    <text evidence="2">The sequence shown here is derived from an EMBL/GenBank/DDBJ whole genome shotgun (WGS) entry which is preliminary data.</text>
</comment>
<proteinExistence type="inferred from homology"/>
<dbReference type="Proteomes" id="UP000265540">
    <property type="component" value="Unassembled WGS sequence"/>
</dbReference>
<dbReference type="PANTHER" id="PTHR18964:SF149">
    <property type="entry name" value="BIFUNCTIONAL UDP-N-ACETYLGLUCOSAMINE 2-EPIMERASE_N-ACETYLMANNOSAMINE KINASE"/>
    <property type="match status" value="1"/>
</dbReference>
<evidence type="ECO:0000313" key="2">
    <source>
        <dbReference type="EMBL" id="RJR27022.1"/>
    </source>
</evidence>
<dbReference type="EMBL" id="QZJF01000017">
    <property type="protein sequence ID" value="RJR27022.1"/>
    <property type="molecule type" value="Genomic_DNA"/>
</dbReference>
<evidence type="ECO:0000313" key="3">
    <source>
        <dbReference type="Proteomes" id="UP000265540"/>
    </source>
</evidence>
<dbReference type="InterPro" id="IPR043129">
    <property type="entry name" value="ATPase_NBD"/>
</dbReference>
<reference evidence="2 3" key="1">
    <citation type="journal article" date="2017" name="ISME J.">
        <title>Energy and carbon metabolisms in a deep terrestrial subsurface fluid microbial community.</title>
        <authorList>
            <person name="Momper L."/>
            <person name="Jungbluth S.P."/>
            <person name="Lee M.D."/>
            <person name="Amend J.P."/>
        </authorList>
    </citation>
    <scope>NUCLEOTIDE SEQUENCE [LARGE SCALE GENOMIC DNA]</scope>
    <source>
        <strain evidence="2">SURF_46</strain>
    </source>
</reference>
<dbReference type="Pfam" id="PF00480">
    <property type="entry name" value="ROK"/>
    <property type="match status" value="1"/>
</dbReference>